<name>A0A378L6G3_9GAMM</name>
<feature type="repeat" description="TPR" evidence="7">
    <location>
        <begin position="633"/>
        <end position="666"/>
    </location>
</feature>
<keyword evidence="12" id="KW-1185">Reference proteome</keyword>
<dbReference type="Gene3D" id="6.10.340.10">
    <property type="match status" value="1"/>
</dbReference>
<dbReference type="InterPro" id="IPR050697">
    <property type="entry name" value="Adenylyl/Guanylyl_Cyclase_3/4"/>
</dbReference>
<dbReference type="InterPro" id="IPR029787">
    <property type="entry name" value="Nucleotide_cyclase"/>
</dbReference>
<keyword evidence="5 8" id="KW-1133">Transmembrane helix</keyword>
<evidence type="ECO:0000259" key="9">
    <source>
        <dbReference type="PROSITE" id="PS50125"/>
    </source>
</evidence>
<dbReference type="CDD" id="cd12913">
    <property type="entry name" value="PDC1_MCP_like"/>
    <property type="match status" value="1"/>
</dbReference>
<dbReference type="Proteomes" id="UP000054820">
    <property type="component" value="Unassembled WGS sequence"/>
</dbReference>
<dbReference type="GO" id="GO:0005886">
    <property type="term" value="C:plasma membrane"/>
    <property type="evidence" value="ECO:0007669"/>
    <property type="project" value="UniProtKB-SubCell"/>
</dbReference>
<dbReference type="FunFam" id="3.30.70.1230:FF:000016">
    <property type="entry name" value="Adenylate/guanylate cyclase domain-containing protein"/>
    <property type="match status" value="1"/>
</dbReference>
<evidence type="ECO:0000256" key="1">
    <source>
        <dbReference type="ARBA" id="ARBA00004651"/>
    </source>
</evidence>
<dbReference type="PROSITE" id="PS50005">
    <property type="entry name" value="TPR"/>
    <property type="match status" value="1"/>
</dbReference>
<evidence type="ECO:0000256" key="2">
    <source>
        <dbReference type="ARBA" id="ARBA00005381"/>
    </source>
</evidence>
<keyword evidence="11" id="KW-0456">Lyase</keyword>
<comment type="subcellular location">
    <subcellularLocation>
        <location evidence="1">Cell membrane</location>
        <topology evidence="1">Multi-pass membrane protein</topology>
    </subcellularLocation>
</comment>
<dbReference type="SUPFAM" id="SSF103190">
    <property type="entry name" value="Sensory domain-like"/>
    <property type="match status" value="1"/>
</dbReference>
<evidence type="ECO:0000256" key="4">
    <source>
        <dbReference type="ARBA" id="ARBA00022692"/>
    </source>
</evidence>
<dbReference type="CDD" id="cd07302">
    <property type="entry name" value="CHD"/>
    <property type="match status" value="1"/>
</dbReference>
<dbReference type="PROSITE" id="PS50125">
    <property type="entry name" value="GUANYLATE_CYCLASE_2"/>
    <property type="match status" value="1"/>
</dbReference>
<evidence type="ECO:0000256" key="7">
    <source>
        <dbReference type="PROSITE-ProRule" id="PRU00339"/>
    </source>
</evidence>
<dbReference type="GO" id="GO:0035556">
    <property type="term" value="P:intracellular signal transduction"/>
    <property type="evidence" value="ECO:0007669"/>
    <property type="project" value="InterPro"/>
</dbReference>
<feature type="domain" description="Guanylate cyclase" evidence="9">
    <location>
        <begin position="440"/>
        <end position="572"/>
    </location>
</feature>
<dbReference type="GO" id="GO:0004016">
    <property type="term" value="F:adenylate cyclase activity"/>
    <property type="evidence" value="ECO:0007669"/>
    <property type="project" value="UniProtKB-EC"/>
</dbReference>
<dbReference type="Pfam" id="PF00211">
    <property type="entry name" value="Guanylate_cyc"/>
    <property type="match status" value="1"/>
</dbReference>
<dbReference type="GO" id="GO:0006171">
    <property type="term" value="P:cAMP biosynthetic process"/>
    <property type="evidence" value="ECO:0007669"/>
    <property type="project" value="TreeGrafter"/>
</dbReference>
<keyword evidence="7" id="KW-0802">TPR repeat</keyword>
<gene>
    <name evidence="11" type="primary">cyaA_4</name>
    <name evidence="10" type="ORF">Lstg_1836</name>
    <name evidence="11" type="ORF">NCTC11991_01254</name>
</gene>
<dbReference type="CDD" id="cd12912">
    <property type="entry name" value="PDC2_MCP_like"/>
    <property type="match status" value="1"/>
</dbReference>
<evidence type="ECO:0000313" key="11">
    <source>
        <dbReference type="EMBL" id="STY22665.1"/>
    </source>
</evidence>
<evidence type="ECO:0000313" key="13">
    <source>
        <dbReference type="Proteomes" id="UP000255110"/>
    </source>
</evidence>
<dbReference type="AlphaFoldDB" id="A0A378L6G3"/>
<keyword evidence="6 8" id="KW-0472">Membrane</keyword>
<evidence type="ECO:0000256" key="6">
    <source>
        <dbReference type="ARBA" id="ARBA00023136"/>
    </source>
</evidence>
<reference evidence="11 13" key="2">
    <citation type="submission" date="2018-06" db="EMBL/GenBank/DDBJ databases">
        <authorList>
            <consortium name="Pathogen Informatics"/>
            <person name="Doyle S."/>
        </authorList>
    </citation>
    <scope>NUCLEOTIDE SEQUENCE [LARGE SCALE GENOMIC DNA]</scope>
    <source>
        <strain evidence="11 13">NCTC11991</strain>
    </source>
</reference>
<dbReference type="OrthoDB" id="9806704at2"/>
<dbReference type="EMBL" id="LNYZ01000013">
    <property type="protein sequence ID" value="KTD77479.1"/>
    <property type="molecule type" value="Genomic_DNA"/>
</dbReference>
<comment type="similarity">
    <text evidence="2">Belongs to the adenylyl cyclase class-3 family.</text>
</comment>
<evidence type="ECO:0000313" key="12">
    <source>
        <dbReference type="Proteomes" id="UP000054820"/>
    </source>
</evidence>
<dbReference type="STRING" id="460.Lstg_1836"/>
<accession>A0A378L6G3</accession>
<dbReference type="SMART" id="SM00044">
    <property type="entry name" value="CYCc"/>
    <property type="match status" value="1"/>
</dbReference>
<dbReference type="Proteomes" id="UP000255110">
    <property type="component" value="Unassembled WGS sequence"/>
</dbReference>
<protein>
    <submittedName>
        <fullName evidence="11">Guanylate cyclase</fullName>
        <ecNumber evidence="11">4.6.1.1</ecNumber>
    </submittedName>
</protein>
<dbReference type="SUPFAM" id="SSF55073">
    <property type="entry name" value="Nucleotide cyclase"/>
    <property type="match status" value="1"/>
</dbReference>
<dbReference type="PANTHER" id="PTHR43081:SF1">
    <property type="entry name" value="ADENYLATE CYCLASE, TERMINAL-DIFFERENTIATION SPECIFIC"/>
    <property type="match status" value="1"/>
</dbReference>
<dbReference type="InterPro" id="IPR029151">
    <property type="entry name" value="Sensor-like_sf"/>
</dbReference>
<sequence>MIKSVLKKINNMIVPLRVSMLFLFISLFVTTILLILLVTTQRYSEALSRIAHQRMMNESLLILNKLHKNLMPAQIHSQFAAHLIQEEVIQNSALQIMPLTVNIVKMIPIADGAHWADEKGNFIFSLKEPNGSITTNIYQRNHGVATRTIINRDIQGKIIKKYLSNDLRYDPRTRPWFLLAKKEKTTIWTNVYLFYFLHNKGVTVSTPAFKNGKLFGVFSLDINLNDLSQFIKKIQKITPNSYVFIVDKEGSLIIASGDSSFTKLIANTDVHSTSLIDRTFQEYQRKGGTGLLTFSYLYNNQTYMVTYVPSITFATHGWFIGIIAPQNDFISNLRKMNLVTIYISLSILILGIFLVSSLVSHIVKPLKILVAETENIKQFNLGNKIVIKSRIKEVIQLRNAVNSMKLGLKLFQKYIPKVLVRQLIESGEDIRTGGVRKTMTVLFSDIKGFTTIVEKMDPSELMQQMGEYLEELSQIIIDEKGTIDKYIGDSIMAFWGAPLPDEQPCHHAARAALRCQKKLDELNKIWQQKGKEAFFTRIGIHMGDAIVGNLGSSERLNYTAIGDTINTASRLENINKNYGTKIIVSDTVYEIIKDQFILRMIDCVVVKGRTQSCCIYELLTDDIQNLEFDLHAYNSAFEQGFLVYKQQLWDEAIEHFKRCLEIYPADLIAPIFIERCQHFKSNPPKPGWKGIME</sequence>
<dbReference type="PANTHER" id="PTHR43081">
    <property type="entry name" value="ADENYLATE CYCLASE, TERMINAL-DIFFERENTIATION SPECIFIC-RELATED"/>
    <property type="match status" value="1"/>
</dbReference>
<evidence type="ECO:0000313" key="10">
    <source>
        <dbReference type="EMBL" id="KTD77479.1"/>
    </source>
</evidence>
<dbReference type="RefSeq" id="WP_058477386.1">
    <property type="nucleotide sequence ID" value="NZ_CAAAIO010000018.1"/>
</dbReference>
<reference evidence="10 12" key="1">
    <citation type="submission" date="2015-11" db="EMBL/GenBank/DDBJ databases">
        <title>Genomic analysis of 38 Legionella species identifies large and diverse effector repertoires.</title>
        <authorList>
            <person name="Burstein D."/>
            <person name="Amaro F."/>
            <person name="Zusman T."/>
            <person name="Lifshitz Z."/>
            <person name="Cohen O."/>
            <person name="Gilbert J.A."/>
            <person name="Pupko T."/>
            <person name="Shuman H.A."/>
            <person name="Segal G."/>
        </authorList>
    </citation>
    <scope>NUCLEOTIDE SEQUENCE [LARGE SCALE GENOMIC DNA]</scope>
    <source>
        <strain evidence="10 12">SC-18-C9</strain>
    </source>
</reference>
<proteinExistence type="inferred from homology"/>
<evidence type="ECO:0000256" key="5">
    <source>
        <dbReference type="ARBA" id="ARBA00022989"/>
    </source>
</evidence>
<evidence type="ECO:0000256" key="8">
    <source>
        <dbReference type="SAM" id="Phobius"/>
    </source>
</evidence>
<dbReference type="EMBL" id="UGOY01000001">
    <property type="protein sequence ID" value="STY22665.1"/>
    <property type="molecule type" value="Genomic_DNA"/>
</dbReference>
<feature type="transmembrane region" description="Helical" evidence="8">
    <location>
        <begin position="304"/>
        <end position="324"/>
    </location>
</feature>
<dbReference type="Gene3D" id="3.30.70.1230">
    <property type="entry name" value="Nucleotide cyclase"/>
    <property type="match status" value="1"/>
</dbReference>
<keyword evidence="4 8" id="KW-0812">Transmembrane</keyword>
<dbReference type="InterPro" id="IPR033479">
    <property type="entry name" value="dCache_1"/>
</dbReference>
<keyword evidence="3" id="KW-1003">Cell membrane</keyword>
<evidence type="ECO:0000256" key="3">
    <source>
        <dbReference type="ARBA" id="ARBA00022475"/>
    </source>
</evidence>
<dbReference type="InterPro" id="IPR019734">
    <property type="entry name" value="TPR_rpt"/>
</dbReference>
<feature type="transmembrane region" description="Helical" evidence="8">
    <location>
        <begin position="336"/>
        <end position="359"/>
    </location>
</feature>
<dbReference type="InterPro" id="IPR001054">
    <property type="entry name" value="A/G_cyclase"/>
</dbReference>
<dbReference type="Gene3D" id="3.30.450.20">
    <property type="entry name" value="PAS domain"/>
    <property type="match status" value="1"/>
</dbReference>
<dbReference type="EC" id="4.6.1.1" evidence="11"/>
<dbReference type="Pfam" id="PF02743">
    <property type="entry name" value="dCache_1"/>
    <property type="match status" value="1"/>
</dbReference>
<organism evidence="11 13">
    <name type="scientific">Legionella steigerwaltii</name>
    <dbReference type="NCBI Taxonomy" id="460"/>
    <lineage>
        <taxon>Bacteria</taxon>
        <taxon>Pseudomonadati</taxon>
        <taxon>Pseudomonadota</taxon>
        <taxon>Gammaproteobacteria</taxon>
        <taxon>Legionellales</taxon>
        <taxon>Legionellaceae</taxon>
        <taxon>Legionella</taxon>
    </lineage>
</organism>